<evidence type="ECO:0000256" key="5">
    <source>
        <dbReference type="ARBA" id="ARBA00022692"/>
    </source>
</evidence>
<dbReference type="Pfam" id="PF03547">
    <property type="entry name" value="Mem_trans"/>
    <property type="match status" value="1"/>
</dbReference>
<feature type="transmembrane region" description="Helical" evidence="8">
    <location>
        <begin position="169"/>
        <end position="190"/>
    </location>
</feature>
<keyword evidence="7 8" id="KW-0472">Membrane</keyword>
<feature type="transmembrane region" description="Helical" evidence="8">
    <location>
        <begin position="6"/>
        <end position="25"/>
    </location>
</feature>
<accession>A0A926HZC0</accession>
<evidence type="ECO:0000256" key="8">
    <source>
        <dbReference type="SAM" id="Phobius"/>
    </source>
</evidence>
<sequence>MELMVYTANAVLPVFVVIFVGLLLNRLNFFSEKTKNEIVKLVFYVGTPCLIFHNISTSDIHQSFDGKFFLFTLALILVLIGVVIAMCFFIQDKKKKGAVIQLAYRSNFAIAGMPIAVNLLDGAGVTLTAVTLSFVIILYNVSAVIILSYYGVEKKSPGAVILGILKNPLIIGTALGLLFAVFQIPVFPIAEKSIKTLGDIASCMGLIIIGASITLRGFQEDKAYILFASFLRNLFAPAFVLITAALFGWRGNHLMVLAIMSASPAAVNCFAMAKQMGVSAEISAYGISISSVLSVFSIFISVYLIKFFGLA</sequence>
<evidence type="ECO:0000256" key="6">
    <source>
        <dbReference type="ARBA" id="ARBA00022989"/>
    </source>
</evidence>
<dbReference type="GO" id="GO:0005886">
    <property type="term" value="C:plasma membrane"/>
    <property type="evidence" value="ECO:0007669"/>
    <property type="project" value="UniProtKB-SubCell"/>
</dbReference>
<organism evidence="9 10">
    <name type="scientific">Congzhengia minquanensis</name>
    <dbReference type="NCBI Taxonomy" id="2763657"/>
    <lineage>
        <taxon>Bacteria</taxon>
        <taxon>Bacillati</taxon>
        <taxon>Bacillota</taxon>
        <taxon>Clostridia</taxon>
        <taxon>Eubacteriales</taxon>
        <taxon>Oscillospiraceae</taxon>
        <taxon>Congzhengia</taxon>
    </lineage>
</organism>
<evidence type="ECO:0000313" key="9">
    <source>
        <dbReference type="EMBL" id="MBC8541293.1"/>
    </source>
</evidence>
<dbReference type="PANTHER" id="PTHR36838:SF4">
    <property type="entry name" value="AUXIN EFFLUX CARRIER FAMILY PROTEIN"/>
    <property type="match status" value="1"/>
</dbReference>
<feature type="transmembrane region" description="Helical" evidence="8">
    <location>
        <begin position="102"/>
        <end position="120"/>
    </location>
</feature>
<feature type="transmembrane region" description="Helical" evidence="8">
    <location>
        <begin position="126"/>
        <end position="149"/>
    </location>
</feature>
<evidence type="ECO:0000256" key="3">
    <source>
        <dbReference type="ARBA" id="ARBA00022448"/>
    </source>
</evidence>
<dbReference type="GO" id="GO:0055085">
    <property type="term" value="P:transmembrane transport"/>
    <property type="evidence" value="ECO:0007669"/>
    <property type="project" value="InterPro"/>
</dbReference>
<dbReference type="AlphaFoldDB" id="A0A926HZC0"/>
<feature type="transmembrane region" description="Helical" evidence="8">
    <location>
        <begin position="230"/>
        <end position="249"/>
    </location>
</feature>
<keyword evidence="10" id="KW-1185">Reference proteome</keyword>
<evidence type="ECO:0000256" key="7">
    <source>
        <dbReference type="ARBA" id="ARBA00023136"/>
    </source>
</evidence>
<dbReference type="EMBL" id="JACRSU010000003">
    <property type="protein sequence ID" value="MBC8541293.1"/>
    <property type="molecule type" value="Genomic_DNA"/>
</dbReference>
<feature type="transmembrane region" description="Helical" evidence="8">
    <location>
        <begin position="196"/>
        <end position="218"/>
    </location>
</feature>
<gene>
    <name evidence="9" type="ORF">H8698_09930</name>
</gene>
<feature type="transmembrane region" description="Helical" evidence="8">
    <location>
        <begin position="68"/>
        <end position="90"/>
    </location>
</feature>
<comment type="subcellular location">
    <subcellularLocation>
        <location evidence="1">Cell membrane</location>
        <topology evidence="1">Multi-pass membrane protein</topology>
    </subcellularLocation>
</comment>
<reference evidence="9" key="1">
    <citation type="submission" date="2020-08" db="EMBL/GenBank/DDBJ databases">
        <title>Genome public.</title>
        <authorList>
            <person name="Liu C."/>
            <person name="Sun Q."/>
        </authorList>
    </citation>
    <scope>NUCLEOTIDE SEQUENCE</scope>
    <source>
        <strain evidence="9">H8</strain>
    </source>
</reference>
<evidence type="ECO:0000256" key="2">
    <source>
        <dbReference type="ARBA" id="ARBA00010145"/>
    </source>
</evidence>
<name>A0A926HZC0_9FIRM</name>
<feature type="transmembrane region" description="Helical" evidence="8">
    <location>
        <begin position="255"/>
        <end position="273"/>
    </location>
</feature>
<keyword evidence="4" id="KW-1003">Cell membrane</keyword>
<dbReference type="InterPro" id="IPR004776">
    <property type="entry name" value="Mem_transp_PIN-like"/>
</dbReference>
<evidence type="ECO:0000256" key="4">
    <source>
        <dbReference type="ARBA" id="ARBA00022475"/>
    </source>
</evidence>
<dbReference type="Proteomes" id="UP000611762">
    <property type="component" value="Unassembled WGS sequence"/>
</dbReference>
<comment type="similarity">
    <text evidence="2">Belongs to the auxin efflux carrier (TC 2.A.69) family.</text>
</comment>
<keyword evidence="5 8" id="KW-0812">Transmembrane</keyword>
<evidence type="ECO:0000313" key="10">
    <source>
        <dbReference type="Proteomes" id="UP000611762"/>
    </source>
</evidence>
<evidence type="ECO:0000256" key="1">
    <source>
        <dbReference type="ARBA" id="ARBA00004651"/>
    </source>
</evidence>
<dbReference type="InterPro" id="IPR038770">
    <property type="entry name" value="Na+/solute_symporter_sf"/>
</dbReference>
<feature type="transmembrane region" description="Helical" evidence="8">
    <location>
        <begin position="37"/>
        <end position="56"/>
    </location>
</feature>
<dbReference type="Gene3D" id="1.20.1530.20">
    <property type="match status" value="1"/>
</dbReference>
<dbReference type="PANTHER" id="PTHR36838">
    <property type="entry name" value="AUXIN EFFLUX CARRIER FAMILY PROTEIN"/>
    <property type="match status" value="1"/>
</dbReference>
<feature type="transmembrane region" description="Helical" evidence="8">
    <location>
        <begin position="285"/>
        <end position="305"/>
    </location>
</feature>
<protein>
    <submittedName>
        <fullName evidence="9">AEC family transporter</fullName>
    </submittedName>
</protein>
<keyword evidence="6 8" id="KW-1133">Transmembrane helix</keyword>
<dbReference type="RefSeq" id="WP_249313333.1">
    <property type="nucleotide sequence ID" value="NZ_JACRSU010000003.1"/>
</dbReference>
<comment type="caution">
    <text evidence="9">The sequence shown here is derived from an EMBL/GenBank/DDBJ whole genome shotgun (WGS) entry which is preliminary data.</text>
</comment>
<proteinExistence type="inferred from homology"/>
<keyword evidence="3" id="KW-0813">Transport</keyword>